<gene>
    <name evidence="1" type="ORF">JY500_06420</name>
</gene>
<dbReference type="EMBL" id="CP071060">
    <property type="protein sequence ID" value="QSI78262.1"/>
    <property type="molecule type" value="Genomic_DNA"/>
</dbReference>
<evidence type="ECO:0000313" key="1">
    <source>
        <dbReference type="EMBL" id="QSI78262.1"/>
    </source>
</evidence>
<sequence length="108" mass="10985">MVQRSVRFASLTAMIVAGQCAAEASAAAPENTADKAHVRSAHRRQALVLHLPNKPLGLRVLRLDSLQSLSGLGAALAPLKGLELGHCRLTNAAGQGAAASPAVGGESN</sequence>
<reference evidence="1 2" key="1">
    <citation type="submission" date="2021-02" db="EMBL/GenBank/DDBJ databases">
        <title>Niveibacterium changnyeongensis HC41.</title>
        <authorList>
            <person name="Kang M."/>
        </authorList>
    </citation>
    <scope>NUCLEOTIDE SEQUENCE [LARGE SCALE GENOMIC DNA]</scope>
    <source>
        <strain evidence="1 2">HC41</strain>
    </source>
</reference>
<keyword evidence="2" id="KW-1185">Reference proteome</keyword>
<accession>A0ABX7M945</accession>
<evidence type="ECO:0000313" key="2">
    <source>
        <dbReference type="Proteomes" id="UP000663570"/>
    </source>
</evidence>
<name>A0ABX7M945_9RHOO</name>
<dbReference type="Proteomes" id="UP000663570">
    <property type="component" value="Chromosome"/>
</dbReference>
<protein>
    <recommendedName>
        <fullName evidence="3">Leucine-rich repeat domain-containing protein</fullName>
    </recommendedName>
</protein>
<proteinExistence type="predicted"/>
<evidence type="ECO:0008006" key="3">
    <source>
        <dbReference type="Google" id="ProtNLM"/>
    </source>
</evidence>
<organism evidence="1 2">
    <name type="scientific">Niveibacterium microcysteis</name>
    <dbReference type="NCBI Taxonomy" id="2811415"/>
    <lineage>
        <taxon>Bacteria</taxon>
        <taxon>Pseudomonadati</taxon>
        <taxon>Pseudomonadota</taxon>
        <taxon>Betaproteobacteria</taxon>
        <taxon>Rhodocyclales</taxon>
        <taxon>Rhodocyclaceae</taxon>
        <taxon>Niveibacterium</taxon>
    </lineage>
</organism>
<dbReference type="RefSeq" id="WP_206255581.1">
    <property type="nucleotide sequence ID" value="NZ_CP071060.1"/>
</dbReference>